<gene>
    <name evidence="2" type="ORF">HUK65_08800</name>
</gene>
<dbReference type="EMBL" id="JACBXS010000014">
    <property type="protein sequence ID" value="NYS25092.1"/>
    <property type="molecule type" value="Genomic_DNA"/>
</dbReference>
<proteinExistence type="predicted"/>
<comment type="caution">
    <text evidence="2">The sequence shown here is derived from an EMBL/GenBank/DDBJ whole genome shotgun (WGS) entry which is preliminary data.</text>
</comment>
<dbReference type="Proteomes" id="UP000529417">
    <property type="component" value="Unassembled WGS sequence"/>
</dbReference>
<accession>A0A7Z0HZD3</accession>
<dbReference type="AlphaFoldDB" id="A0A7Z0HZD3"/>
<reference evidence="2 3" key="1">
    <citation type="journal article" date="2000" name="Arch. Microbiol.">
        <title>Rhodobaca bogoriensis gen. nov. and sp. nov., an alkaliphilic purple nonsulfur bacterium from African Rift Valley soda lakes.</title>
        <authorList>
            <person name="Milford A.D."/>
            <person name="Achenbach L.A."/>
            <person name="Jung D.O."/>
            <person name="Madigan M.T."/>
        </authorList>
    </citation>
    <scope>NUCLEOTIDE SEQUENCE [LARGE SCALE GENOMIC DNA]</scope>
    <source>
        <strain evidence="2 3">2376</strain>
    </source>
</reference>
<evidence type="ECO:0000313" key="3">
    <source>
        <dbReference type="Proteomes" id="UP000529417"/>
    </source>
</evidence>
<name>A0A7Z0HZD3_9RHOB</name>
<feature type="transmembrane region" description="Helical" evidence="1">
    <location>
        <begin position="18"/>
        <end position="40"/>
    </location>
</feature>
<dbReference type="RefSeq" id="WP_179905794.1">
    <property type="nucleotide sequence ID" value="NZ_JACBXS010000014.1"/>
</dbReference>
<protein>
    <submittedName>
        <fullName evidence="2">Uncharacterized protein</fullName>
    </submittedName>
</protein>
<dbReference type="Pfam" id="PF20082">
    <property type="entry name" value="DUF6476"/>
    <property type="match status" value="1"/>
</dbReference>
<dbReference type="InterPro" id="IPR045519">
    <property type="entry name" value="DUF6476"/>
</dbReference>
<keyword evidence="1" id="KW-0472">Membrane</keyword>
<organism evidence="2 3">
    <name type="scientific">Rhabdonatronobacter sediminivivens</name>
    <dbReference type="NCBI Taxonomy" id="2743469"/>
    <lineage>
        <taxon>Bacteria</taxon>
        <taxon>Pseudomonadati</taxon>
        <taxon>Pseudomonadota</taxon>
        <taxon>Alphaproteobacteria</taxon>
        <taxon>Rhodobacterales</taxon>
        <taxon>Paracoccaceae</taxon>
        <taxon>Rhabdonatronobacter</taxon>
    </lineage>
</organism>
<evidence type="ECO:0000313" key="2">
    <source>
        <dbReference type="EMBL" id="NYS25092.1"/>
    </source>
</evidence>
<evidence type="ECO:0000256" key="1">
    <source>
        <dbReference type="SAM" id="Phobius"/>
    </source>
</evidence>
<keyword evidence="1" id="KW-0812">Transmembrane</keyword>
<keyword evidence="1" id="KW-1133">Transmembrane helix</keyword>
<keyword evidence="3" id="KW-1185">Reference proteome</keyword>
<sequence>MTDPQDAPPPPELRFLKLLVTTLTAVLIIGLVAILSLLAIRLATPPPQVSLELPAAITLPDGAEAQAVTLAADWVIILTTGDEVLLFDRASGALANRLPLH</sequence>